<feature type="coiled-coil region" evidence="1">
    <location>
        <begin position="297"/>
        <end position="324"/>
    </location>
</feature>
<feature type="domain" description="AAA+ ATPase" evidence="2">
    <location>
        <begin position="42"/>
        <end position="194"/>
    </location>
</feature>
<dbReference type="GO" id="GO:0016887">
    <property type="term" value="F:ATP hydrolysis activity"/>
    <property type="evidence" value="ECO:0007669"/>
    <property type="project" value="InterPro"/>
</dbReference>
<dbReference type="PANTHER" id="PTHR35894:SF1">
    <property type="entry name" value="PHOSPHORIBULOKINASE _ URIDINE KINASE FAMILY"/>
    <property type="match status" value="1"/>
</dbReference>
<reference evidence="4" key="2">
    <citation type="submission" date="2019-01" db="EMBL/GenBank/DDBJ databases">
        <title>Genome sequence of Desulfonema ishimotonii strain Tokyo 01.</title>
        <authorList>
            <person name="Fukui M."/>
        </authorList>
    </citation>
    <scope>NUCLEOTIDE SEQUENCE [LARGE SCALE GENOMIC DNA]</scope>
    <source>
        <strain evidence="4">Tokyo 01</strain>
    </source>
</reference>
<keyword evidence="1" id="KW-0175">Coiled coil</keyword>
<keyword evidence="4" id="KW-1185">Reference proteome</keyword>
<dbReference type="SUPFAM" id="SSF52540">
    <property type="entry name" value="P-loop containing nucleoside triphosphate hydrolases"/>
    <property type="match status" value="1"/>
</dbReference>
<dbReference type="Proteomes" id="UP000288096">
    <property type="component" value="Unassembled WGS sequence"/>
</dbReference>
<protein>
    <submittedName>
        <fullName evidence="3">General secretion pathway protein</fullName>
    </submittedName>
</protein>
<proteinExistence type="predicted"/>
<evidence type="ECO:0000256" key="1">
    <source>
        <dbReference type="SAM" id="Coils"/>
    </source>
</evidence>
<dbReference type="RefSeq" id="WP_124328262.1">
    <property type="nucleotide sequence ID" value="NZ_BEXT01000001.1"/>
</dbReference>
<gene>
    <name evidence="3" type="ORF">DENIS_1870</name>
</gene>
<organism evidence="3 4">
    <name type="scientific">Desulfonema ishimotonii</name>
    <dbReference type="NCBI Taxonomy" id="45657"/>
    <lineage>
        <taxon>Bacteria</taxon>
        <taxon>Pseudomonadati</taxon>
        <taxon>Thermodesulfobacteriota</taxon>
        <taxon>Desulfobacteria</taxon>
        <taxon>Desulfobacterales</taxon>
        <taxon>Desulfococcaceae</taxon>
        <taxon>Desulfonema</taxon>
    </lineage>
</organism>
<dbReference type="AlphaFoldDB" id="A0A401FVB9"/>
<evidence type="ECO:0000313" key="3">
    <source>
        <dbReference type="EMBL" id="GBC60910.1"/>
    </source>
</evidence>
<accession>A0A401FVB9</accession>
<dbReference type="InterPro" id="IPR052026">
    <property type="entry name" value="ExeA_AAA_ATPase_DNA-bind"/>
</dbReference>
<sequence>MYETFYGLKEKPFKVLPDPDYLYMSPGHQKAYTHLEYGILENKGFVVITGEVGSGKTTLINYLLNKIPQDIRVGLINNTHIPPDQLLKAICQDFELDVGETDKAGMVDLFHTFLIDAFVRNHRVVLIVDEAQNLTDKALEEIRMLSNLETEKHHLIQIVLVGQPELRHKLRKKNLRQFVQRVTVHCHLEGLKADEVDRYIRYRLEVGGAGTADLFDKAAVSAVCKYSHGIPRLINILCDTALVYGYADGLKAITGDVVENVIQERKAGGIFSGLPEDYEEPVVHHETGLCAPVMAQFRTLERKIRLLENTVADLERRLEMLEAGDRCNST</sequence>
<reference evidence="4" key="1">
    <citation type="submission" date="2017-11" db="EMBL/GenBank/DDBJ databases">
        <authorList>
            <person name="Watanabe M."/>
            <person name="Kojima H."/>
        </authorList>
    </citation>
    <scope>NUCLEOTIDE SEQUENCE [LARGE SCALE GENOMIC DNA]</scope>
    <source>
        <strain evidence="4">Tokyo 01</strain>
    </source>
</reference>
<comment type="caution">
    <text evidence="3">The sequence shown here is derived from an EMBL/GenBank/DDBJ whole genome shotgun (WGS) entry which is preliminary data.</text>
</comment>
<dbReference type="OrthoDB" id="9779230at2"/>
<dbReference type="PANTHER" id="PTHR35894">
    <property type="entry name" value="GENERAL SECRETION PATHWAY PROTEIN A-RELATED"/>
    <property type="match status" value="1"/>
</dbReference>
<dbReference type="Pfam" id="PF13401">
    <property type="entry name" value="AAA_22"/>
    <property type="match status" value="1"/>
</dbReference>
<evidence type="ECO:0000259" key="2">
    <source>
        <dbReference type="SMART" id="SM00382"/>
    </source>
</evidence>
<dbReference type="InterPro" id="IPR049945">
    <property type="entry name" value="AAA_22"/>
</dbReference>
<evidence type="ECO:0000313" key="4">
    <source>
        <dbReference type="Proteomes" id="UP000288096"/>
    </source>
</evidence>
<dbReference type="Gene3D" id="3.40.50.300">
    <property type="entry name" value="P-loop containing nucleotide triphosphate hydrolases"/>
    <property type="match status" value="1"/>
</dbReference>
<dbReference type="EMBL" id="BEXT01000001">
    <property type="protein sequence ID" value="GBC60910.1"/>
    <property type="molecule type" value="Genomic_DNA"/>
</dbReference>
<dbReference type="SMART" id="SM00382">
    <property type="entry name" value="AAA"/>
    <property type="match status" value="1"/>
</dbReference>
<dbReference type="InterPro" id="IPR003593">
    <property type="entry name" value="AAA+_ATPase"/>
</dbReference>
<dbReference type="InterPro" id="IPR027417">
    <property type="entry name" value="P-loop_NTPase"/>
</dbReference>
<name>A0A401FVB9_9BACT</name>